<accession>A0A2U3AH51</accession>
<protein>
    <submittedName>
        <fullName evidence="9">MFS sugar transporter</fullName>
    </submittedName>
</protein>
<feature type="transmembrane region" description="Helical" evidence="7">
    <location>
        <begin position="205"/>
        <end position="229"/>
    </location>
</feature>
<proteinExistence type="predicted"/>
<dbReference type="CDD" id="cd17324">
    <property type="entry name" value="MFS_NepI_like"/>
    <property type="match status" value="1"/>
</dbReference>
<evidence type="ECO:0000259" key="8">
    <source>
        <dbReference type="PROSITE" id="PS50850"/>
    </source>
</evidence>
<comment type="subcellular location">
    <subcellularLocation>
        <location evidence="1">Cell membrane</location>
        <topology evidence="1">Multi-pass membrane protein</topology>
    </subcellularLocation>
</comment>
<feature type="transmembrane region" description="Helical" evidence="7">
    <location>
        <begin position="162"/>
        <end position="184"/>
    </location>
</feature>
<reference evidence="9 10" key="1">
    <citation type="submission" date="2018-05" db="EMBL/GenBank/DDBJ databases">
        <title>Kurthia sibirica genome sequence.</title>
        <authorList>
            <person name="Maclea K.S."/>
            <person name="Goen A.E."/>
        </authorList>
    </citation>
    <scope>NUCLEOTIDE SEQUENCE [LARGE SCALE GENOMIC DNA]</scope>
    <source>
        <strain evidence="9 10">ATCC 49154</strain>
    </source>
</reference>
<keyword evidence="6 7" id="KW-0472">Membrane</keyword>
<dbReference type="InterPro" id="IPR011701">
    <property type="entry name" value="MFS"/>
</dbReference>
<feature type="transmembrane region" description="Helical" evidence="7">
    <location>
        <begin position="273"/>
        <end position="290"/>
    </location>
</feature>
<evidence type="ECO:0000256" key="2">
    <source>
        <dbReference type="ARBA" id="ARBA00022448"/>
    </source>
</evidence>
<dbReference type="EMBL" id="QFVR01000030">
    <property type="protein sequence ID" value="PWI23886.1"/>
    <property type="molecule type" value="Genomic_DNA"/>
</dbReference>
<dbReference type="PROSITE" id="PS50850">
    <property type="entry name" value="MFS"/>
    <property type="match status" value="1"/>
</dbReference>
<dbReference type="SUPFAM" id="SSF103473">
    <property type="entry name" value="MFS general substrate transporter"/>
    <property type="match status" value="1"/>
</dbReference>
<evidence type="ECO:0000256" key="5">
    <source>
        <dbReference type="ARBA" id="ARBA00022989"/>
    </source>
</evidence>
<feature type="transmembrane region" description="Helical" evidence="7">
    <location>
        <begin position="108"/>
        <end position="127"/>
    </location>
</feature>
<evidence type="ECO:0000313" key="9">
    <source>
        <dbReference type="EMBL" id="PWI23886.1"/>
    </source>
</evidence>
<dbReference type="Pfam" id="PF07690">
    <property type="entry name" value="MFS_1"/>
    <property type="match status" value="1"/>
</dbReference>
<feature type="transmembrane region" description="Helical" evidence="7">
    <location>
        <begin position="296"/>
        <end position="319"/>
    </location>
</feature>
<feature type="transmembrane region" description="Helical" evidence="7">
    <location>
        <begin position="331"/>
        <end position="358"/>
    </location>
</feature>
<evidence type="ECO:0000313" key="10">
    <source>
        <dbReference type="Proteomes" id="UP000245938"/>
    </source>
</evidence>
<feature type="transmembrane region" description="Helical" evidence="7">
    <location>
        <begin position="364"/>
        <end position="387"/>
    </location>
</feature>
<dbReference type="InterPro" id="IPR050189">
    <property type="entry name" value="MFS_Efflux_Transporters"/>
</dbReference>
<feature type="transmembrane region" description="Helical" evidence="7">
    <location>
        <begin position="76"/>
        <end position="102"/>
    </location>
</feature>
<name>A0A2U3AH51_9BACL</name>
<feature type="transmembrane region" description="Helical" evidence="7">
    <location>
        <begin position="42"/>
        <end position="64"/>
    </location>
</feature>
<organism evidence="9 10">
    <name type="scientific">Kurthia sibirica</name>
    <dbReference type="NCBI Taxonomy" id="202750"/>
    <lineage>
        <taxon>Bacteria</taxon>
        <taxon>Bacillati</taxon>
        <taxon>Bacillota</taxon>
        <taxon>Bacilli</taxon>
        <taxon>Bacillales</taxon>
        <taxon>Caryophanaceae</taxon>
        <taxon>Kurthia</taxon>
    </lineage>
</organism>
<feature type="transmembrane region" description="Helical" evidence="7">
    <location>
        <begin position="134"/>
        <end position="156"/>
    </location>
</feature>
<dbReference type="Proteomes" id="UP000245938">
    <property type="component" value="Unassembled WGS sequence"/>
</dbReference>
<feature type="transmembrane region" description="Helical" evidence="7">
    <location>
        <begin position="241"/>
        <end position="261"/>
    </location>
</feature>
<dbReference type="InterPro" id="IPR020846">
    <property type="entry name" value="MFS_dom"/>
</dbReference>
<dbReference type="RefSeq" id="WP_109307316.1">
    <property type="nucleotide sequence ID" value="NZ_BJUF01000047.1"/>
</dbReference>
<dbReference type="OrthoDB" id="9788453at2"/>
<dbReference type="GO" id="GO:0005886">
    <property type="term" value="C:plasma membrane"/>
    <property type="evidence" value="ECO:0007669"/>
    <property type="project" value="UniProtKB-SubCell"/>
</dbReference>
<gene>
    <name evidence="9" type="ORF">DEX24_15580</name>
</gene>
<evidence type="ECO:0000256" key="3">
    <source>
        <dbReference type="ARBA" id="ARBA00022475"/>
    </source>
</evidence>
<keyword evidence="9" id="KW-0762">Sugar transport</keyword>
<keyword evidence="10" id="KW-1185">Reference proteome</keyword>
<dbReference type="InterPro" id="IPR036259">
    <property type="entry name" value="MFS_trans_sf"/>
</dbReference>
<evidence type="ECO:0000256" key="4">
    <source>
        <dbReference type="ARBA" id="ARBA00022692"/>
    </source>
</evidence>
<dbReference type="PANTHER" id="PTHR43124:SF8">
    <property type="entry name" value="INNER MEMBRANE TRANSPORT PROTEIN YDHP"/>
    <property type="match status" value="1"/>
</dbReference>
<dbReference type="PANTHER" id="PTHR43124">
    <property type="entry name" value="PURINE EFFLUX PUMP PBUE"/>
    <property type="match status" value="1"/>
</dbReference>
<comment type="caution">
    <text evidence="9">The sequence shown here is derived from an EMBL/GenBank/DDBJ whole genome shotgun (WGS) entry which is preliminary data.</text>
</comment>
<dbReference type="Gene3D" id="1.20.1250.20">
    <property type="entry name" value="MFS general substrate transporter like domains"/>
    <property type="match status" value="2"/>
</dbReference>
<keyword evidence="2" id="KW-0813">Transport</keyword>
<dbReference type="GO" id="GO:0022857">
    <property type="term" value="F:transmembrane transporter activity"/>
    <property type="evidence" value="ECO:0007669"/>
    <property type="project" value="InterPro"/>
</dbReference>
<keyword evidence="4 7" id="KW-0812">Transmembrane</keyword>
<sequence>MTNPQRPKWTLLALAISAFAIGSTEFISVGLLPLIKDQFNTTLPLAGLTVSLYALGVTIGAPLLTAFTSRLGRKNILLLVMLIFIIGNLIAAAAPTLTILLVGRVVSALAHGVFMSVASVIAADVVAPNKRASAIAIMFSGLTIATVTGVPLGTFIGQISTWRMSFIFIALIGVIGLICNILLVPKNMPKSSPVYVRDLFTVLKNGRMVLIFLITAIGYGGTFVIYTFLTPILATKLGYSPSAIVIILVVYGLFVAIGNTIGGRYSNTNPLRSLFFMFAALAIALLAIHFTLTMPIIGLIVILFMGLFMFMNVPGLQLYAVQLAEIHMPKVATMASALNIAAFNIGIAAGSYIGGIVVKQTSLAATPIVASIIVGIATLITGAWLLYEKKQAH</sequence>
<evidence type="ECO:0000256" key="1">
    <source>
        <dbReference type="ARBA" id="ARBA00004651"/>
    </source>
</evidence>
<keyword evidence="5 7" id="KW-1133">Transmembrane helix</keyword>
<feature type="domain" description="Major facilitator superfamily (MFS) profile" evidence="8">
    <location>
        <begin position="10"/>
        <end position="393"/>
    </location>
</feature>
<keyword evidence="3" id="KW-1003">Cell membrane</keyword>
<evidence type="ECO:0000256" key="6">
    <source>
        <dbReference type="ARBA" id="ARBA00023136"/>
    </source>
</evidence>
<dbReference type="AlphaFoldDB" id="A0A2U3AH51"/>
<evidence type="ECO:0000256" key="7">
    <source>
        <dbReference type="SAM" id="Phobius"/>
    </source>
</evidence>